<dbReference type="AlphaFoldDB" id="A0A9W8JJS6"/>
<protein>
    <submittedName>
        <fullName evidence="4">Uncharacterized protein</fullName>
    </submittedName>
</protein>
<comment type="caution">
    <text evidence="4">The sequence shown here is derived from an EMBL/GenBank/DDBJ whole genome shotgun (WGS) entry which is preliminary data.</text>
</comment>
<feature type="region of interest" description="Disordered" evidence="3">
    <location>
        <begin position="502"/>
        <end position="564"/>
    </location>
</feature>
<evidence type="ECO:0000256" key="3">
    <source>
        <dbReference type="SAM" id="MobiDB-lite"/>
    </source>
</evidence>
<evidence type="ECO:0000313" key="5">
    <source>
        <dbReference type="Proteomes" id="UP001140091"/>
    </source>
</evidence>
<evidence type="ECO:0000313" key="4">
    <source>
        <dbReference type="EMBL" id="KAJ2932125.1"/>
    </source>
</evidence>
<dbReference type="Proteomes" id="UP001140091">
    <property type="component" value="Unassembled WGS sequence"/>
</dbReference>
<dbReference type="Gene3D" id="1.10.443.10">
    <property type="entry name" value="Intergrase catalytic core"/>
    <property type="match status" value="1"/>
</dbReference>
<dbReference type="Gene3D" id="1.10.150.130">
    <property type="match status" value="1"/>
</dbReference>
<dbReference type="PANTHER" id="PTHR33050:SF7">
    <property type="entry name" value="RIBONUCLEASE H"/>
    <property type="match status" value="1"/>
</dbReference>
<evidence type="ECO:0000256" key="2">
    <source>
        <dbReference type="ARBA" id="ARBA00023172"/>
    </source>
</evidence>
<feature type="non-terminal residue" evidence="4">
    <location>
        <position position="1"/>
    </location>
</feature>
<dbReference type="EMBL" id="JANBPK010000780">
    <property type="protein sequence ID" value="KAJ2932125.1"/>
    <property type="molecule type" value="Genomic_DNA"/>
</dbReference>
<dbReference type="InterPro" id="IPR052055">
    <property type="entry name" value="Hepadnavirus_pol/RT"/>
</dbReference>
<keyword evidence="5" id="KW-1185">Reference proteome</keyword>
<gene>
    <name evidence="4" type="ORF">H1R20_g4962</name>
</gene>
<accession>A0A9W8JJS6</accession>
<reference evidence="4" key="1">
    <citation type="submission" date="2022-06" db="EMBL/GenBank/DDBJ databases">
        <title>Genome Sequence of Candolleomyces eurysporus.</title>
        <authorList>
            <person name="Buettner E."/>
        </authorList>
    </citation>
    <scope>NUCLEOTIDE SEQUENCE</scope>
    <source>
        <strain evidence="4">VTCC 930004</strain>
    </source>
</reference>
<feature type="compositionally biased region" description="Low complexity" evidence="3">
    <location>
        <begin position="537"/>
        <end position="560"/>
    </location>
</feature>
<dbReference type="GO" id="GO:0003677">
    <property type="term" value="F:DNA binding"/>
    <property type="evidence" value="ECO:0007669"/>
    <property type="project" value="UniProtKB-KW"/>
</dbReference>
<name>A0A9W8JJS6_9AGAR</name>
<organism evidence="4 5">
    <name type="scientific">Candolleomyces eurysporus</name>
    <dbReference type="NCBI Taxonomy" id="2828524"/>
    <lineage>
        <taxon>Eukaryota</taxon>
        <taxon>Fungi</taxon>
        <taxon>Dikarya</taxon>
        <taxon>Basidiomycota</taxon>
        <taxon>Agaricomycotina</taxon>
        <taxon>Agaricomycetes</taxon>
        <taxon>Agaricomycetidae</taxon>
        <taxon>Agaricales</taxon>
        <taxon>Agaricineae</taxon>
        <taxon>Psathyrellaceae</taxon>
        <taxon>Candolleomyces</taxon>
    </lineage>
</organism>
<keyword evidence="1" id="KW-0238">DNA-binding</keyword>
<dbReference type="InterPro" id="IPR011010">
    <property type="entry name" value="DNA_brk_join_enz"/>
</dbReference>
<dbReference type="SUPFAM" id="SSF47823">
    <property type="entry name" value="lambda integrase-like, N-terminal domain"/>
    <property type="match status" value="1"/>
</dbReference>
<keyword evidence="2" id="KW-0233">DNA recombination</keyword>
<sequence>MGVFPELTETVIFPNNKSINQHMDFVDQYFKEEVESGRMSGPYSKEELEGILGGPFQCSPIAIDEKEIEGSFEKKLRLCINLSKSSKSHPSTNSYSDKEDFPTKYDTAEYVSELISSSPPGTQAMVLDVSKFHRRTPICPAHKRWFVMQGREGNFYLQHCCPFGAVASESNSAPMPGAVLRIWRLHGIGPSAKWSDDVSSLHYPSSGAGSVSDPFVYDYDRDRVMELTASTGIPWHEDKGQDFASSFTYVGLLWDIDARQVSLPEEKRKKFLYRAESFLAFVKGGGKVSEEWLMKLHGSLCHIAFVHRLGRSRLPSLSSFISRFANYPPSTSLYPPPSLISDVGWWVQQLRIPNLSRSLVSLGDSLDLGISVDASTDWGIGLAWGDEWDAWRLARSWKGPGRDIGWLECLALELLVLHLEAKGLRNCKVRVQSDNQGIIGAYYKGRSRNFEVNFSIRRFMYILDSLHISLDVVYVKSADNPADPISRGNLGPGFILNRPRASCDDPSLSVKSEPESSPPPPSVSPSPRTFLGKFKHLSSSPISSSSQSPLSLDQKPSPSSVEDVLASRPIVGKQVKPRGTRDLKLLPSSLRPAVAARDRISHWVTPFSLSQLDSMRAEISFDSIRKINIAAVSSLAETTRTGYGSGLLRFTEFCDREGISEYSRMPASSTLLAAFVADQASKASSSSINSWMSAVRAWHIVNNAPWHGSSEFVTHVKLGASRMAPVSSKKNPRNPVTLEHILALQKNLNTSDSFDAAVWAVACIAFWSCCRLGELTVSSEKSFSPRLNVDRSSAAVTFSTSLPTSSSTRSSPQESLTFHIPWTKVTKDAGADIHVVGHDRCSPTRAMANHLKVNASAPSSSHLFSYRTESGRWVPMVKNKFLDRCHSIWSSLGLLRVHGHSFRIGGATELLLGDKKYSSRPLIFPLPSLVVFF</sequence>
<proteinExistence type="predicted"/>
<dbReference type="GO" id="GO:0015074">
    <property type="term" value="P:DNA integration"/>
    <property type="evidence" value="ECO:0007669"/>
    <property type="project" value="InterPro"/>
</dbReference>
<evidence type="ECO:0000256" key="1">
    <source>
        <dbReference type="ARBA" id="ARBA00023125"/>
    </source>
</evidence>
<dbReference type="GO" id="GO:0006310">
    <property type="term" value="P:DNA recombination"/>
    <property type="evidence" value="ECO:0007669"/>
    <property type="project" value="UniProtKB-KW"/>
</dbReference>
<dbReference type="PANTHER" id="PTHR33050">
    <property type="entry name" value="REVERSE TRANSCRIPTASE DOMAIN-CONTAINING PROTEIN"/>
    <property type="match status" value="1"/>
</dbReference>
<dbReference type="OrthoDB" id="2506773at2759"/>
<dbReference type="SUPFAM" id="SSF56349">
    <property type="entry name" value="DNA breaking-rejoining enzymes"/>
    <property type="match status" value="1"/>
</dbReference>
<dbReference type="InterPro" id="IPR010998">
    <property type="entry name" value="Integrase_recombinase_N"/>
</dbReference>
<dbReference type="InterPro" id="IPR013762">
    <property type="entry name" value="Integrase-like_cat_sf"/>
</dbReference>